<accession>A0A0V1BKW6</accession>
<protein>
    <submittedName>
        <fullName evidence="1">Uncharacterized protein</fullName>
    </submittedName>
</protein>
<evidence type="ECO:0000313" key="2">
    <source>
        <dbReference type="Proteomes" id="UP000054776"/>
    </source>
</evidence>
<dbReference type="EMBL" id="JYDH01000032">
    <property type="protein sequence ID" value="KRY37590.1"/>
    <property type="molecule type" value="Genomic_DNA"/>
</dbReference>
<sequence length="87" mass="10100">MAVGFNNGEWQAVATVTNRNRWGTAALLLSKVESDIVCDKLMQWRRCNKAKNKKDRKRNLEEEIENFPLTVLMKIFITSIFPFLLPT</sequence>
<comment type="caution">
    <text evidence="1">The sequence shown here is derived from an EMBL/GenBank/DDBJ whole genome shotgun (WGS) entry which is preliminary data.</text>
</comment>
<reference evidence="1 2" key="1">
    <citation type="submission" date="2015-01" db="EMBL/GenBank/DDBJ databases">
        <title>Evolution of Trichinella species and genotypes.</title>
        <authorList>
            <person name="Korhonen P.K."/>
            <person name="Edoardo P."/>
            <person name="Giuseppe L.R."/>
            <person name="Gasser R.B."/>
        </authorList>
    </citation>
    <scope>NUCLEOTIDE SEQUENCE [LARGE SCALE GENOMIC DNA]</scope>
    <source>
        <strain evidence="1">ISS3</strain>
    </source>
</reference>
<evidence type="ECO:0000313" key="1">
    <source>
        <dbReference type="EMBL" id="KRY37590.1"/>
    </source>
</evidence>
<proteinExistence type="predicted"/>
<dbReference type="InParanoid" id="A0A0V1BKW6"/>
<name>A0A0V1BKW6_TRISP</name>
<gene>
    <name evidence="1" type="ORF">T01_10211</name>
</gene>
<dbReference type="Proteomes" id="UP000054776">
    <property type="component" value="Unassembled WGS sequence"/>
</dbReference>
<organism evidence="1 2">
    <name type="scientific">Trichinella spiralis</name>
    <name type="common">Trichina worm</name>
    <dbReference type="NCBI Taxonomy" id="6334"/>
    <lineage>
        <taxon>Eukaryota</taxon>
        <taxon>Metazoa</taxon>
        <taxon>Ecdysozoa</taxon>
        <taxon>Nematoda</taxon>
        <taxon>Enoplea</taxon>
        <taxon>Dorylaimia</taxon>
        <taxon>Trichinellida</taxon>
        <taxon>Trichinellidae</taxon>
        <taxon>Trichinella</taxon>
    </lineage>
</organism>
<keyword evidence="2" id="KW-1185">Reference proteome</keyword>
<dbReference type="AlphaFoldDB" id="A0A0V1BKW6"/>